<name>A0A4C1W147_EUMVA</name>
<keyword evidence="3" id="KW-0548">Nucleotidyltransferase</keyword>
<dbReference type="STRING" id="151549.A0A4C1W147"/>
<dbReference type="GO" id="GO:0003964">
    <property type="term" value="F:RNA-directed DNA polymerase activity"/>
    <property type="evidence" value="ECO:0007669"/>
    <property type="project" value="UniProtKB-KW"/>
</dbReference>
<feature type="region of interest" description="Disordered" evidence="1">
    <location>
        <begin position="23"/>
        <end position="43"/>
    </location>
</feature>
<keyword evidence="3" id="KW-0808">Transferase</keyword>
<evidence type="ECO:0000259" key="2">
    <source>
        <dbReference type="PROSITE" id="PS50878"/>
    </source>
</evidence>
<dbReference type="PROSITE" id="PS50878">
    <property type="entry name" value="RT_POL"/>
    <property type="match status" value="1"/>
</dbReference>
<dbReference type="EMBL" id="BGZK01000467">
    <property type="protein sequence ID" value="GBP45266.1"/>
    <property type="molecule type" value="Genomic_DNA"/>
</dbReference>
<gene>
    <name evidence="3" type="ORF">EVAR_29014_1</name>
</gene>
<dbReference type="InterPro" id="IPR043502">
    <property type="entry name" value="DNA/RNA_pol_sf"/>
</dbReference>
<accession>A0A4C1W147</accession>
<dbReference type="SUPFAM" id="SSF56672">
    <property type="entry name" value="DNA/RNA polymerases"/>
    <property type="match status" value="1"/>
</dbReference>
<keyword evidence="3" id="KW-0695">RNA-directed DNA polymerase</keyword>
<feature type="domain" description="Reverse transcriptase" evidence="2">
    <location>
        <begin position="154"/>
        <end position="380"/>
    </location>
</feature>
<dbReference type="Proteomes" id="UP000299102">
    <property type="component" value="Unassembled WGS sequence"/>
</dbReference>
<sequence>MTVDDNIKPRPRSGDARVVDLRRRTNTARAAGDPGDVVWTPRPPAGNATFVSPSKRPIPHTSLPPGFPRRVSFAPAVVGPAGDVAQRWPLQLAPSVGDGRHDHGSFHSASASELVYEADCKRPDAGSRPFLSLGPELKSLRIGSRNPYALGDRYSKWFDARFDFKRSEKMQAADDISTCLLEYYKPISVLSGLGKLFERILKTHLSDHLLGKGLTIDEQFGFWPVHSCPQQVLRLVEYISEGFKSKQKTVAVFFDVAKAFDRVWHAGLIYKFHTLNILDRLIHIIHNYISNRHFTFRYERTHSTRRRIRAGVPQGSSLSPLLYSAYTNDIPRPLSGVQLALFADDAIRFTFVLGSKNLHSSAFRVPLMSRVDGFAPEGSR</sequence>
<comment type="caution">
    <text evidence="3">The sequence shown here is derived from an EMBL/GenBank/DDBJ whole genome shotgun (WGS) entry which is preliminary data.</text>
</comment>
<keyword evidence="4" id="KW-1185">Reference proteome</keyword>
<organism evidence="3 4">
    <name type="scientific">Eumeta variegata</name>
    <name type="common">Bagworm moth</name>
    <name type="synonym">Eumeta japonica</name>
    <dbReference type="NCBI Taxonomy" id="151549"/>
    <lineage>
        <taxon>Eukaryota</taxon>
        <taxon>Metazoa</taxon>
        <taxon>Ecdysozoa</taxon>
        <taxon>Arthropoda</taxon>
        <taxon>Hexapoda</taxon>
        <taxon>Insecta</taxon>
        <taxon>Pterygota</taxon>
        <taxon>Neoptera</taxon>
        <taxon>Endopterygota</taxon>
        <taxon>Lepidoptera</taxon>
        <taxon>Glossata</taxon>
        <taxon>Ditrysia</taxon>
        <taxon>Tineoidea</taxon>
        <taxon>Psychidae</taxon>
        <taxon>Oiketicinae</taxon>
        <taxon>Eumeta</taxon>
    </lineage>
</organism>
<dbReference type="CDD" id="cd01650">
    <property type="entry name" value="RT_nLTR_like"/>
    <property type="match status" value="1"/>
</dbReference>
<dbReference type="InterPro" id="IPR000477">
    <property type="entry name" value="RT_dom"/>
</dbReference>
<reference evidence="3 4" key="1">
    <citation type="journal article" date="2019" name="Commun. Biol.">
        <title>The bagworm genome reveals a unique fibroin gene that provides high tensile strength.</title>
        <authorList>
            <person name="Kono N."/>
            <person name="Nakamura H."/>
            <person name="Ohtoshi R."/>
            <person name="Tomita M."/>
            <person name="Numata K."/>
            <person name="Arakawa K."/>
        </authorList>
    </citation>
    <scope>NUCLEOTIDE SEQUENCE [LARGE SCALE GENOMIC DNA]</scope>
</reference>
<proteinExistence type="predicted"/>
<evidence type="ECO:0000313" key="3">
    <source>
        <dbReference type="EMBL" id="GBP45266.1"/>
    </source>
</evidence>
<evidence type="ECO:0000256" key="1">
    <source>
        <dbReference type="SAM" id="MobiDB-lite"/>
    </source>
</evidence>
<dbReference type="AlphaFoldDB" id="A0A4C1W147"/>
<protein>
    <submittedName>
        <fullName evidence="3">Probable RNA-directed DNA polymerase from transposon X-element</fullName>
    </submittedName>
</protein>
<dbReference type="Pfam" id="PF00078">
    <property type="entry name" value="RVT_1"/>
    <property type="match status" value="1"/>
</dbReference>
<evidence type="ECO:0000313" key="4">
    <source>
        <dbReference type="Proteomes" id="UP000299102"/>
    </source>
</evidence>
<dbReference type="PANTHER" id="PTHR19446">
    <property type="entry name" value="REVERSE TRANSCRIPTASES"/>
    <property type="match status" value="1"/>
</dbReference>